<evidence type="ECO:0000256" key="1">
    <source>
        <dbReference type="SAM" id="MobiDB-lite"/>
    </source>
</evidence>
<reference evidence="3" key="3">
    <citation type="submission" date="2018-08" db="UniProtKB">
        <authorList>
            <consortium name="EnsemblPlants"/>
        </authorList>
    </citation>
    <scope>IDENTIFICATION</scope>
    <source>
        <strain evidence="3">cv. Bd21</strain>
    </source>
</reference>
<feature type="region of interest" description="Disordered" evidence="1">
    <location>
        <begin position="1"/>
        <end position="26"/>
    </location>
</feature>
<dbReference type="AlphaFoldDB" id="A0A0Q3JIK6"/>
<dbReference type="EMBL" id="CM000880">
    <property type="protein sequence ID" value="KQK17531.1"/>
    <property type="molecule type" value="Genomic_DNA"/>
</dbReference>
<evidence type="ECO:0000313" key="3">
    <source>
        <dbReference type="EnsemblPlants" id="KQK17531"/>
    </source>
</evidence>
<dbReference type="Proteomes" id="UP000008810">
    <property type="component" value="Chromosome 1"/>
</dbReference>
<dbReference type="Gramene" id="KQK17531">
    <property type="protein sequence ID" value="KQK17531"/>
    <property type="gene ID" value="BRADI_1g35105v3"/>
</dbReference>
<reference evidence="2 3" key="1">
    <citation type="journal article" date="2010" name="Nature">
        <title>Genome sequencing and analysis of the model grass Brachypodium distachyon.</title>
        <authorList>
            <consortium name="International Brachypodium Initiative"/>
        </authorList>
    </citation>
    <scope>NUCLEOTIDE SEQUENCE [LARGE SCALE GENOMIC DNA]</scope>
    <source>
        <strain evidence="2 3">Bd21</strain>
    </source>
</reference>
<sequence length="109" mass="12536">MQPCSPGARREDKRRAKAASISTHRSRLARSGAQRPAFMSFKREQCDACWLLHMHASWFGPNQCMHGTDGVDCASWIAILVFFFLPPESPKFRRRVFLQLSRIFFSLCS</sequence>
<gene>
    <name evidence="2" type="ORF">BRADI_1g35105v3</name>
</gene>
<evidence type="ECO:0000313" key="4">
    <source>
        <dbReference type="Proteomes" id="UP000008810"/>
    </source>
</evidence>
<dbReference type="InParanoid" id="A0A0Q3JIK6"/>
<protein>
    <submittedName>
        <fullName evidence="2 3">Uncharacterized protein</fullName>
    </submittedName>
</protein>
<evidence type="ECO:0000313" key="2">
    <source>
        <dbReference type="EMBL" id="KQK17531.1"/>
    </source>
</evidence>
<dbReference type="EnsemblPlants" id="KQK17531">
    <property type="protein sequence ID" value="KQK17531"/>
    <property type="gene ID" value="BRADI_1g35105v3"/>
</dbReference>
<accession>A0A0Q3JIK6</accession>
<organism evidence="2">
    <name type="scientific">Brachypodium distachyon</name>
    <name type="common">Purple false brome</name>
    <name type="synonym">Trachynia distachya</name>
    <dbReference type="NCBI Taxonomy" id="15368"/>
    <lineage>
        <taxon>Eukaryota</taxon>
        <taxon>Viridiplantae</taxon>
        <taxon>Streptophyta</taxon>
        <taxon>Embryophyta</taxon>
        <taxon>Tracheophyta</taxon>
        <taxon>Spermatophyta</taxon>
        <taxon>Magnoliopsida</taxon>
        <taxon>Liliopsida</taxon>
        <taxon>Poales</taxon>
        <taxon>Poaceae</taxon>
        <taxon>BOP clade</taxon>
        <taxon>Pooideae</taxon>
        <taxon>Stipodae</taxon>
        <taxon>Brachypodieae</taxon>
        <taxon>Brachypodium</taxon>
    </lineage>
</organism>
<keyword evidence="4" id="KW-1185">Reference proteome</keyword>
<reference evidence="2" key="2">
    <citation type="submission" date="2017-06" db="EMBL/GenBank/DDBJ databases">
        <title>WGS assembly of Brachypodium distachyon.</title>
        <authorList>
            <consortium name="The International Brachypodium Initiative"/>
            <person name="Lucas S."/>
            <person name="Harmon-Smith M."/>
            <person name="Lail K."/>
            <person name="Tice H."/>
            <person name="Grimwood J."/>
            <person name="Bruce D."/>
            <person name="Barry K."/>
            <person name="Shu S."/>
            <person name="Lindquist E."/>
            <person name="Wang M."/>
            <person name="Pitluck S."/>
            <person name="Vogel J.P."/>
            <person name="Garvin D.F."/>
            <person name="Mockler T.C."/>
            <person name="Schmutz J."/>
            <person name="Rokhsar D."/>
            <person name="Bevan M.W."/>
        </authorList>
    </citation>
    <scope>NUCLEOTIDE SEQUENCE</scope>
    <source>
        <strain evidence="2">Bd21</strain>
    </source>
</reference>
<name>A0A0Q3JIK6_BRADI</name>
<proteinExistence type="predicted"/>